<dbReference type="AlphaFoldDB" id="A0A1W6MWP9"/>
<dbReference type="Proteomes" id="UP000193978">
    <property type="component" value="Chromosome"/>
</dbReference>
<evidence type="ECO:0000313" key="2">
    <source>
        <dbReference type="EMBL" id="ARN82021.1"/>
    </source>
</evidence>
<gene>
    <name evidence="2" type="ORF">B1812_14095</name>
</gene>
<keyword evidence="1" id="KW-0472">Membrane</keyword>
<dbReference type="InterPro" id="IPR009476">
    <property type="entry name" value="DUF1097"/>
</dbReference>
<evidence type="ECO:0008006" key="4">
    <source>
        <dbReference type="Google" id="ProtNLM"/>
    </source>
</evidence>
<protein>
    <recommendedName>
        <fullName evidence="4">DUF1097 domain-containing protein</fullName>
    </recommendedName>
</protein>
<evidence type="ECO:0000313" key="3">
    <source>
        <dbReference type="Proteomes" id="UP000193978"/>
    </source>
</evidence>
<organism evidence="2 3">
    <name type="scientific">Methylocystis bryophila</name>
    <dbReference type="NCBI Taxonomy" id="655015"/>
    <lineage>
        <taxon>Bacteria</taxon>
        <taxon>Pseudomonadati</taxon>
        <taxon>Pseudomonadota</taxon>
        <taxon>Alphaproteobacteria</taxon>
        <taxon>Hyphomicrobiales</taxon>
        <taxon>Methylocystaceae</taxon>
        <taxon>Methylocystis</taxon>
    </lineage>
</organism>
<name>A0A1W6MWP9_9HYPH</name>
<keyword evidence="1" id="KW-1133">Transmembrane helix</keyword>
<feature type="transmembrane region" description="Helical" evidence="1">
    <location>
        <begin position="86"/>
        <end position="106"/>
    </location>
</feature>
<dbReference type="RefSeq" id="WP_085772144.1">
    <property type="nucleotide sequence ID" value="NZ_AP027149.1"/>
</dbReference>
<keyword evidence="1" id="KW-0812">Transmembrane</keyword>
<dbReference type="Pfam" id="PF06496">
    <property type="entry name" value="DUF1097"/>
    <property type="match status" value="1"/>
</dbReference>
<reference evidence="2 3" key="1">
    <citation type="submission" date="2017-02" db="EMBL/GenBank/DDBJ databases">
        <authorList>
            <person name="Peterson S.W."/>
        </authorList>
    </citation>
    <scope>NUCLEOTIDE SEQUENCE [LARGE SCALE GENOMIC DNA]</scope>
    <source>
        <strain evidence="2 3">S285</strain>
    </source>
</reference>
<accession>A0A1W6MWP9</accession>
<dbReference type="STRING" id="655015.B1812_14095"/>
<keyword evidence="3" id="KW-1185">Reference proteome</keyword>
<proteinExistence type="predicted"/>
<dbReference type="EMBL" id="CP019948">
    <property type="protein sequence ID" value="ARN82021.1"/>
    <property type="molecule type" value="Genomic_DNA"/>
</dbReference>
<evidence type="ECO:0000256" key="1">
    <source>
        <dbReference type="SAM" id="Phobius"/>
    </source>
</evidence>
<feature type="transmembrane region" description="Helical" evidence="1">
    <location>
        <begin position="56"/>
        <end position="74"/>
    </location>
</feature>
<dbReference type="KEGG" id="mbry:B1812_14095"/>
<feature type="transmembrane region" description="Helical" evidence="1">
    <location>
        <begin position="112"/>
        <end position="131"/>
    </location>
</feature>
<sequence length="179" mass="18038">MSIIIRAIGVALIGGLAAFLAFGPGAPHGAQLFSLLLGWTSYSRFGGRLDGFKRSTLHSLAGVALALAAVAFAAQHASIARSVDFAIWAATGVAVTLVLLFLATRLPLLSDFGALLLGYAAIAGTAGGLSLDAFLSPSIANPALGVLISLLLGAFLACGADMLTQALEKRLPHGRGAAA</sequence>
<feature type="transmembrane region" description="Helical" evidence="1">
    <location>
        <begin position="143"/>
        <end position="163"/>
    </location>
</feature>